<evidence type="ECO:0000256" key="3">
    <source>
        <dbReference type="ARBA" id="ARBA00014427"/>
    </source>
</evidence>
<dbReference type="GeneTree" id="ENSGT00940000174859"/>
<dbReference type="SMART" id="SM00078">
    <property type="entry name" value="IlGF"/>
    <property type="match status" value="1"/>
</dbReference>
<keyword evidence="5" id="KW-0165">Cleavage on pair of basic residues</keyword>
<protein>
    <recommendedName>
        <fullName evidence="3">Insulin-like 3</fullName>
    </recommendedName>
    <alternativeName>
        <fullName evidence="10">Leydig insulin-like peptide</fullName>
    </alternativeName>
    <alternativeName>
        <fullName evidence="9">Relaxin-like factor</fullName>
    </alternativeName>
</protein>
<comment type="similarity">
    <text evidence="2 11">Belongs to the insulin family.</text>
</comment>
<dbReference type="GO" id="GO:0001664">
    <property type="term" value="F:G protein-coupled receptor binding"/>
    <property type="evidence" value="ECO:0007669"/>
    <property type="project" value="TreeGrafter"/>
</dbReference>
<dbReference type="Gene3D" id="1.10.100.10">
    <property type="entry name" value="Insulin-like"/>
    <property type="match status" value="1"/>
</dbReference>
<dbReference type="GO" id="GO:0007193">
    <property type="term" value="P:adenylate cyclase-inhibiting G protein-coupled receptor signaling pathway"/>
    <property type="evidence" value="ECO:0007669"/>
    <property type="project" value="TreeGrafter"/>
</dbReference>
<evidence type="ECO:0000256" key="9">
    <source>
        <dbReference type="ARBA" id="ARBA00032209"/>
    </source>
</evidence>
<dbReference type="CDD" id="cd04365">
    <property type="entry name" value="IlGF_relaxin_like"/>
    <property type="match status" value="1"/>
</dbReference>
<evidence type="ECO:0000256" key="1">
    <source>
        <dbReference type="ARBA" id="ARBA00004613"/>
    </source>
</evidence>
<comment type="subcellular location">
    <subcellularLocation>
        <location evidence="1 11">Secreted</location>
    </subcellularLocation>
</comment>
<comment type="function">
    <text evidence="8">Seems to play a role in testicular function. May be a trophic hormone with a role in testicular descent in fetal life. Is a ligand for LGR8 receptor.</text>
</comment>
<reference evidence="14" key="3">
    <citation type="submission" date="2025-09" db="UniProtKB">
        <authorList>
            <consortium name="Ensembl"/>
        </authorList>
    </citation>
    <scope>IDENTIFICATION</scope>
</reference>
<evidence type="ECO:0000256" key="11">
    <source>
        <dbReference type="RuleBase" id="RU000406"/>
    </source>
</evidence>
<evidence type="ECO:0000313" key="14">
    <source>
        <dbReference type="Ensembl" id="ENSDCDP00010008773.1"/>
    </source>
</evidence>
<feature type="signal peptide" evidence="12">
    <location>
        <begin position="1"/>
        <end position="22"/>
    </location>
</feature>
<organism evidence="14 15">
    <name type="scientific">Denticeps clupeoides</name>
    <name type="common">denticle herring</name>
    <dbReference type="NCBI Taxonomy" id="299321"/>
    <lineage>
        <taxon>Eukaryota</taxon>
        <taxon>Metazoa</taxon>
        <taxon>Chordata</taxon>
        <taxon>Craniata</taxon>
        <taxon>Vertebrata</taxon>
        <taxon>Euteleostomi</taxon>
        <taxon>Actinopterygii</taxon>
        <taxon>Neopterygii</taxon>
        <taxon>Teleostei</taxon>
        <taxon>Clupei</taxon>
        <taxon>Clupeiformes</taxon>
        <taxon>Denticipitoidei</taxon>
        <taxon>Denticipitidae</taxon>
        <taxon>Denticeps</taxon>
    </lineage>
</organism>
<evidence type="ECO:0000256" key="5">
    <source>
        <dbReference type="ARBA" id="ARBA00022685"/>
    </source>
</evidence>
<evidence type="ECO:0000256" key="7">
    <source>
        <dbReference type="ARBA" id="ARBA00023157"/>
    </source>
</evidence>
<name>A0AAY4AIP4_9TELE</name>
<dbReference type="PANTHER" id="PTHR10423:SF3">
    <property type="entry name" value="INSULIN-LIKE 3"/>
    <property type="match status" value="1"/>
</dbReference>
<dbReference type="Ensembl" id="ENSDCDT00010009210.1">
    <property type="protein sequence ID" value="ENSDCDP00010008773.1"/>
    <property type="gene ID" value="ENSDCDG00010003936.1"/>
</dbReference>
<dbReference type="Proteomes" id="UP000694580">
    <property type="component" value="Chromosome 4"/>
</dbReference>
<proteinExistence type="inferred from homology"/>
<evidence type="ECO:0000259" key="13">
    <source>
        <dbReference type="SMART" id="SM00078"/>
    </source>
</evidence>
<dbReference type="InterPro" id="IPR036438">
    <property type="entry name" value="Insulin-like_sf"/>
</dbReference>
<dbReference type="InterPro" id="IPR016179">
    <property type="entry name" value="Insulin-like"/>
</dbReference>
<dbReference type="GO" id="GO:0005179">
    <property type="term" value="F:hormone activity"/>
    <property type="evidence" value="ECO:0007669"/>
    <property type="project" value="InterPro"/>
</dbReference>
<reference evidence="14" key="2">
    <citation type="submission" date="2025-08" db="UniProtKB">
        <authorList>
            <consortium name="Ensembl"/>
        </authorList>
    </citation>
    <scope>IDENTIFICATION</scope>
</reference>
<dbReference type="InterPro" id="IPR043387">
    <property type="entry name" value="INSL3/INSL4"/>
</dbReference>
<dbReference type="SUPFAM" id="SSF56994">
    <property type="entry name" value="Insulin-like"/>
    <property type="match status" value="1"/>
</dbReference>
<keyword evidence="6 12" id="KW-0732">Signal</keyword>
<keyword evidence="7" id="KW-1015">Disulfide bond</keyword>
<evidence type="ECO:0000256" key="10">
    <source>
        <dbReference type="ARBA" id="ARBA00032881"/>
    </source>
</evidence>
<keyword evidence="15" id="KW-1185">Reference proteome</keyword>
<dbReference type="GO" id="GO:0005615">
    <property type="term" value="C:extracellular space"/>
    <property type="evidence" value="ECO:0007669"/>
    <property type="project" value="TreeGrafter"/>
</dbReference>
<feature type="domain" description="Insulin-like" evidence="13">
    <location>
        <begin position="27"/>
        <end position="132"/>
    </location>
</feature>
<gene>
    <name evidence="14" type="primary">insl3</name>
</gene>
<reference evidence="14 15" key="1">
    <citation type="submission" date="2020-06" db="EMBL/GenBank/DDBJ databases">
        <authorList>
            <consortium name="Wellcome Sanger Institute Data Sharing"/>
        </authorList>
    </citation>
    <scope>NUCLEOTIDE SEQUENCE [LARGE SCALE GENOMIC DNA]</scope>
</reference>
<dbReference type="PROSITE" id="PS00262">
    <property type="entry name" value="INSULIN"/>
    <property type="match status" value="1"/>
</dbReference>
<accession>A0AAY4AIP4</accession>
<evidence type="ECO:0000313" key="15">
    <source>
        <dbReference type="Proteomes" id="UP000694580"/>
    </source>
</evidence>
<dbReference type="Pfam" id="PF00049">
    <property type="entry name" value="Insulin"/>
    <property type="match status" value="1"/>
</dbReference>
<evidence type="ECO:0000256" key="8">
    <source>
        <dbReference type="ARBA" id="ARBA00025288"/>
    </source>
</evidence>
<dbReference type="InterPro" id="IPR022353">
    <property type="entry name" value="Insulin_CS"/>
</dbReference>
<evidence type="ECO:0000256" key="6">
    <source>
        <dbReference type="ARBA" id="ARBA00022729"/>
    </source>
</evidence>
<evidence type="ECO:0000256" key="12">
    <source>
        <dbReference type="SAM" id="SignalP"/>
    </source>
</evidence>
<sequence>MSAKWFLPLLAFVVVGIYEVQGQDVRLKLCGRDFVRMVISSCGSSRLKRELLDWLSNERFASLTDRDVQQHHDEEKVSSKTSTGSNMGFRTAATVAEDREDLGLSIRRRRDAGPAGVCCRSGCTLSELVQYC</sequence>
<evidence type="ECO:0000256" key="4">
    <source>
        <dbReference type="ARBA" id="ARBA00022525"/>
    </source>
</evidence>
<keyword evidence="4 11" id="KW-0964">Secreted</keyword>
<dbReference type="AlphaFoldDB" id="A0AAY4AIP4"/>
<feature type="chain" id="PRO_5044240080" description="Insulin-like 3" evidence="12">
    <location>
        <begin position="23"/>
        <end position="132"/>
    </location>
</feature>
<dbReference type="PANTHER" id="PTHR10423">
    <property type="entry name" value="INSULIN-LIKE 3"/>
    <property type="match status" value="1"/>
</dbReference>
<evidence type="ECO:0000256" key="2">
    <source>
        <dbReference type="ARBA" id="ARBA00009034"/>
    </source>
</evidence>